<dbReference type="Proteomes" id="UP000017836">
    <property type="component" value="Unassembled WGS sequence"/>
</dbReference>
<protein>
    <recommendedName>
        <fullName evidence="5">Pentacotripeptide-repeat region of PRORP domain-containing protein</fullName>
    </recommendedName>
</protein>
<dbReference type="Gene3D" id="1.25.40.10">
    <property type="entry name" value="Tetratricopeptide repeat domain"/>
    <property type="match status" value="1"/>
</dbReference>
<organism evidence="3 4">
    <name type="scientific">Amborella trichopoda</name>
    <dbReference type="NCBI Taxonomy" id="13333"/>
    <lineage>
        <taxon>Eukaryota</taxon>
        <taxon>Viridiplantae</taxon>
        <taxon>Streptophyta</taxon>
        <taxon>Embryophyta</taxon>
        <taxon>Tracheophyta</taxon>
        <taxon>Spermatophyta</taxon>
        <taxon>Magnoliopsida</taxon>
        <taxon>Amborellales</taxon>
        <taxon>Amborellaceae</taxon>
        <taxon>Amborella</taxon>
    </lineage>
</organism>
<evidence type="ECO:0000313" key="4">
    <source>
        <dbReference type="Proteomes" id="UP000017836"/>
    </source>
</evidence>
<dbReference type="eggNOG" id="KOG4197">
    <property type="taxonomic scope" value="Eukaryota"/>
</dbReference>
<evidence type="ECO:0000256" key="1">
    <source>
        <dbReference type="ARBA" id="ARBA00007626"/>
    </source>
</evidence>
<keyword evidence="4" id="KW-1185">Reference proteome</keyword>
<sequence>MELCSGGLCTYSLNYLKTKTNYDYSSSLRGLSFIIGGEFHNGKVLSLKFCASFDILTGFSYYFKGNRRTHHVSFGINLSSYNEAKIKCRIWKGLNSDGVIEVLRLYSDPFEALAFFKSIAQQPKIIHTTETYNYMLDILIINGKVIEMSMVFDLMQQHIIKRNQETYLTIFKGLDIFGGFKRAPVALERMSHADFILNVFFYKWLIHLLLQSGFLREAMEVYAWSLKT</sequence>
<dbReference type="InterPro" id="IPR002885">
    <property type="entry name" value="PPR_rpt"/>
</dbReference>
<dbReference type="Gramene" id="ERN08509">
    <property type="protein sequence ID" value="ERN08509"/>
    <property type="gene ID" value="AMTR_s00152p00086630"/>
</dbReference>
<dbReference type="EMBL" id="KI393323">
    <property type="protein sequence ID" value="ERN08509.1"/>
    <property type="molecule type" value="Genomic_DNA"/>
</dbReference>
<name>W1PL58_AMBTC</name>
<dbReference type="AlphaFoldDB" id="W1PL58"/>
<dbReference type="Pfam" id="PF01535">
    <property type="entry name" value="PPR"/>
    <property type="match status" value="1"/>
</dbReference>
<evidence type="ECO:0000313" key="3">
    <source>
        <dbReference type="EMBL" id="ERN08509.1"/>
    </source>
</evidence>
<dbReference type="HOGENOM" id="CLU_1216224_0_0_1"/>
<proteinExistence type="inferred from homology"/>
<dbReference type="PANTHER" id="PTHR46128:SF358">
    <property type="entry name" value="TETRATRICOPEPTIDE REPEAT (TPR)-LIKE SUPERFAMILY PROTEIN"/>
    <property type="match status" value="1"/>
</dbReference>
<evidence type="ECO:0008006" key="5">
    <source>
        <dbReference type="Google" id="ProtNLM"/>
    </source>
</evidence>
<gene>
    <name evidence="3" type="ORF">AMTR_s00152p00086630</name>
</gene>
<dbReference type="InterPro" id="IPR011990">
    <property type="entry name" value="TPR-like_helical_dom_sf"/>
</dbReference>
<reference evidence="4" key="1">
    <citation type="journal article" date="2013" name="Science">
        <title>The Amborella genome and the evolution of flowering plants.</title>
        <authorList>
            <consortium name="Amborella Genome Project"/>
        </authorList>
    </citation>
    <scope>NUCLEOTIDE SEQUENCE [LARGE SCALE GENOMIC DNA]</scope>
</reference>
<dbReference type="NCBIfam" id="TIGR00756">
    <property type="entry name" value="PPR"/>
    <property type="match status" value="1"/>
</dbReference>
<dbReference type="InterPro" id="IPR050872">
    <property type="entry name" value="PPR_P_subfamily"/>
</dbReference>
<dbReference type="PANTHER" id="PTHR46128">
    <property type="entry name" value="MITOCHONDRIAL GROUP I INTRON SPLICING FACTOR CCM1"/>
    <property type="match status" value="1"/>
</dbReference>
<accession>W1PL58</accession>
<evidence type="ECO:0000256" key="2">
    <source>
        <dbReference type="ARBA" id="ARBA00022737"/>
    </source>
</evidence>
<keyword evidence="2" id="KW-0677">Repeat</keyword>
<comment type="similarity">
    <text evidence="1">Belongs to the PPR family. P subfamily.</text>
</comment>